<protein>
    <submittedName>
        <fullName evidence="1">Uncharacterized protein</fullName>
    </submittedName>
</protein>
<dbReference type="AlphaFoldDB" id="A0A8T2UKI3"/>
<accession>A0A8T2UKI3</accession>
<organism evidence="1 2">
    <name type="scientific">Ceratopteris richardii</name>
    <name type="common">Triangle waterfern</name>
    <dbReference type="NCBI Taxonomy" id="49495"/>
    <lineage>
        <taxon>Eukaryota</taxon>
        <taxon>Viridiplantae</taxon>
        <taxon>Streptophyta</taxon>
        <taxon>Embryophyta</taxon>
        <taxon>Tracheophyta</taxon>
        <taxon>Polypodiopsida</taxon>
        <taxon>Polypodiidae</taxon>
        <taxon>Polypodiales</taxon>
        <taxon>Pteridineae</taxon>
        <taxon>Pteridaceae</taxon>
        <taxon>Parkerioideae</taxon>
        <taxon>Ceratopteris</taxon>
    </lineage>
</organism>
<proteinExistence type="predicted"/>
<keyword evidence="2" id="KW-1185">Reference proteome</keyword>
<name>A0A8T2UKI3_CERRI</name>
<evidence type="ECO:0000313" key="2">
    <source>
        <dbReference type="Proteomes" id="UP000825935"/>
    </source>
</evidence>
<evidence type="ECO:0000313" key="1">
    <source>
        <dbReference type="EMBL" id="KAH7435932.1"/>
    </source>
</evidence>
<sequence>MSKKLVEPRFRIDLTLRSSYGSCTWGNSCGHSSFRLLHEYTQTPIAVHGTCAFNANQKLLRLKVESSRLLLGRVEAGTLRLLRRLGGFWHYLAQRAEAMAWSCCHGEGTCDVPSAYCSPRSSTSSYPEAVADCIQFMKKSAALTS</sequence>
<reference evidence="1" key="1">
    <citation type="submission" date="2021-08" db="EMBL/GenBank/DDBJ databases">
        <title>WGS assembly of Ceratopteris richardii.</title>
        <authorList>
            <person name="Marchant D.B."/>
            <person name="Chen G."/>
            <person name="Jenkins J."/>
            <person name="Shu S."/>
            <person name="Leebens-Mack J."/>
            <person name="Grimwood J."/>
            <person name="Schmutz J."/>
            <person name="Soltis P."/>
            <person name="Soltis D."/>
            <person name="Chen Z.-H."/>
        </authorList>
    </citation>
    <scope>NUCLEOTIDE SEQUENCE</scope>
    <source>
        <strain evidence="1">Whitten #5841</strain>
        <tissue evidence="1">Leaf</tissue>
    </source>
</reference>
<gene>
    <name evidence="1" type="ORF">KP509_06G084400</name>
</gene>
<comment type="caution">
    <text evidence="1">The sequence shown here is derived from an EMBL/GenBank/DDBJ whole genome shotgun (WGS) entry which is preliminary data.</text>
</comment>
<dbReference type="EMBL" id="CM035411">
    <property type="protein sequence ID" value="KAH7435932.1"/>
    <property type="molecule type" value="Genomic_DNA"/>
</dbReference>
<dbReference type="Proteomes" id="UP000825935">
    <property type="component" value="Chromosome 6"/>
</dbReference>